<protein>
    <submittedName>
        <fullName evidence="1">Uncharacterized protein</fullName>
    </submittedName>
</protein>
<dbReference type="EMBL" id="JAEAOA010000564">
    <property type="protein sequence ID" value="KAK3578709.1"/>
    <property type="molecule type" value="Genomic_DNA"/>
</dbReference>
<reference evidence="1" key="1">
    <citation type="journal article" date="2021" name="Genome Biol. Evol.">
        <title>A High-Quality Reference Genome for a Parasitic Bivalve with Doubly Uniparental Inheritance (Bivalvia: Unionida).</title>
        <authorList>
            <person name="Smith C.H."/>
        </authorList>
    </citation>
    <scope>NUCLEOTIDE SEQUENCE</scope>
    <source>
        <strain evidence="1">CHS0354</strain>
    </source>
</reference>
<proteinExistence type="predicted"/>
<gene>
    <name evidence="1" type="ORF">CHS0354_008568</name>
</gene>
<accession>A0AAE0RSD1</accession>
<evidence type="ECO:0000313" key="2">
    <source>
        <dbReference type="Proteomes" id="UP001195483"/>
    </source>
</evidence>
<comment type="caution">
    <text evidence="1">The sequence shown here is derived from an EMBL/GenBank/DDBJ whole genome shotgun (WGS) entry which is preliminary data.</text>
</comment>
<name>A0AAE0RSD1_9BIVA</name>
<reference evidence="1" key="2">
    <citation type="journal article" date="2021" name="Genome Biol. Evol.">
        <title>Developing a high-quality reference genome for a parasitic bivalve with doubly uniparental inheritance (Bivalvia: Unionida).</title>
        <authorList>
            <person name="Smith C.H."/>
        </authorList>
    </citation>
    <scope>NUCLEOTIDE SEQUENCE</scope>
    <source>
        <strain evidence="1">CHS0354</strain>
        <tissue evidence="1">Mantle</tissue>
    </source>
</reference>
<sequence length="94" mass="10618">MGVRGEDGWPVTHRAVNEAIHPFSWVGVGVCTGTSQYPIKTFINGAMIVFCVWSADGFEVWIELEARKHSEKHELGQALRYLFRACLSFDDFVV</sequence>
<keyword evidence="2" id="KW-1185">Reference proteome</keyword>
<organism evidence="1 2">
    <name type="scientific">Potamilus streckersoni</name>
    <dbReference type="NCBI Taxonomy" id="2493646"/>
    <lineage>
        <taxon>Eukaryota</taxon>
        <taxon>Metazoa</taxon>
        <taxon>Spiralia</taxon>
        <taxon>Lophotrochozoa</taxon>
        <taxon>Mollusca</taxon>
        <taxon>Bivalvia</taxon>
        <taxon>Autobranchia</taxon>
        <taxon>Heteroconchia</taxon>
        <taxon>Palaeoheterodonta</taxon>
        <taxon>Unionida</taxon>
        <taxon>Unionoidea</taxon>
        <taxon>Unionidae</taxon>
        <taxon>Ambleminae</taxon>
        <taxon>Lampsilini</taxon>
        <taxon>Potamilus</taxon>
    </lineage>
</organism>
<reference evidence="1" key="3">
    <citation type="submission" date="2023-05" db="EMBL/GenBank/DDBJ databases">
        <authorList>
            <person name="Smith C.H."/>
        </authorList>
    </citation>
    <scope>NUCLEOTIDE SEQUENCE</scope>
    <source>
        <strain evidence="1">CHS0354</strain>
        <tissue evidence="1">Mantle</tissue>
    </source>
</reference>
<evidence type="ECO:0000313" key="1">
    <source>
        <dbReference type="EMBL" id="KAK3578709.1"/>
    </source>
</evidence>
<dbReference type="AlphaFoldDB" id="A0AAE0RSD1"/>
<dbReference type="Proteomes" id="UP001195483">
    <property type="component" value="Unassembled WGS sequence"/>
</dbReference>